<evidence type="ECO:0000313" key="7">
    <source>
        <dbReference type="Proteomes" id="UP000272771"/>
    </source>
</evidence>
<dbReference type="Proteomes" id="UP000272771">
    <property type="component" value="Chromosome"/>
</dbReference>
<dbReference type="RefSeq" id="WP_004283162.1">
    <property type="nucleotide sequence ID" value="NZ_CAUJRG010000007.1"/>
</dbReference>
<dbReference type="GO" id="GO:0046872">
    <property type="term" value="F:metal ion binding"/>
    <property type="evidence" value="ECO:0007669"/>
    <property type="project" value="UniProtKB-KW"/>
</dbReference>
<evidence type="ECO:0000256" key="1">
    <source>
        <dbReference type="ARBA" id="ARBA00010638"/>
    </source>
</evidence>
<proteinExistence type="inferred from homology"/>
<evidence type="ECO:0000313" key="6">
    <source>
        <dbReference type="EMBL" id="VEJ50890.1"/>
    </source>
</evidence>
<evidence type="ECO:0000256" key="5">
    <source>
        <dbReference type="RuleBase" id="RU361279"/>
    </source>
</evidence>
<comment type="catalytic activity">
    <reaction evidence="5">
        <text>(6S)-5-formyl-5,6,7,8-tetrahydrofolate + ATP = (6R)-5,10-methenyltetrahydrofolate + ADP + phosphate</text>
        <dbReference type="Rhea" id="RHEA:10488"/>
        <dbReference type="ChEBI" id="CHEBI:30616"/>
        <dbReference type="ChEBI" id="CHEBI:43474"/>
        <dbReference type="ChEBI" id="CHEBI:57455"/>
        <dbReference type="ChEBI" id="CHEBI:57457"/>
        <dbReference type="ChEBI" id="CHEBI:456216"/>
        <dbReference type="EC" id="6.3.3.2"/>
    </reaction>
</comment>
<evidence type="ECO:0000256" key="3">
    <source>
        <dbReference type="ARBA" id="ARBA00022840"/>
    </source>
</evidence>
<dbReference type="GO" id="GO:0009396">
    <property type="term" value="P:folic acid-containing compound biosynthetic process"/>
    <property type="evidence" value="ECO:0007669"/>
    <property type="project" value="TreeGrafter"/>
</dbReference>
<dbReference type="InterPro" id="IPR002698">
    <property type="entry name" value="FTHF_cligase"/>
</dbReference>
<reference evidence="6 7" key="1">
    <citation type="submission" date="2018-12" db="EMBL/GenBank/DDBJ databases">
        <authorList>
            <consortium name="Pathogen Informatics"/>
        </authorList>
    </citation>
    <scope>NUCLEOTIDE SEQUENCE [LARGE SCALE GENOMIC DNA]</scope>
    <source>
        <strain evidence="6 7">NCTC12742</strain>
    </source>
</reference>
<gene>
    <name evidence="6" type="primary">ygfA</name>
    <name evidence="6" type="ORF">NCTC12742_00925</name>
</gene>
<dbReference type="PANTHER" id="PTHR23407">
    <property type="entry name" value="ATPASE INHIBITOR/5-FORMYLTETRAHYDROFOLATE CYCLO-LIGASE"/>
    <property type="match status" value="1"/>
</dbReference>
<dbReference type="Gene3D" id="3.40.50.10420">
    <property type="entry name" value="NagB/RpiA/CoA transferase-like"/>
    <property type="match status" value="1"/>
</dbReference>
<feature type="binding site" evidence="4">
    <location>
        <begin position="6"/>
        <end position="10"/>
    </location>
    <ligand>
        <name>ATP</name>
        <dbReference type="ChEBI" id="CHEBI:30616"/>
    </ligand>
</feature>
<organism evidence="6 7">
    <name type="scientific">Neisseria weaveri</name>
    <dbReference type="NCBI Taxonomy" id="28091"/>
    <lineage>
        <taxon>Bacteria</taxon>
        <taxon>Pseudomonadati</taxon>
        <taxon>Pseudomonadota</taxon>
        <taxon>Betaproteobacteria</taxon>
        <taxon>Neisseriales</taxon>
        <taxon>Neisseriaceae</taxon>
        <taxon>Neisseria</taxon>
    </lineage>
</organism>
<dbReference type="GO" id="GO:0030272">
    <property type="term" value="F:5-formyltetrahydrofolate cyclo-ligase activity"/>
    <property type="evidence" value="ECO:0007669"/>
    <property type="project" value="UniProtKB-EC"/>
</dbReference>
<dbReference type="Pfam" id="PF01812">
    <property type="entry name" value="5-FTHF_cyc-lig"/>
    <property type="match status" value="1"/>
</dbReference>
<comment type="cofactor">
    <cofactor evidence="5">
        <name>Mg(2+)</name>
        <dbReference type="ChEBI" id="CHEBI:18420"/>
    </cofactor>
</comment>
<dbReference type="KEGG" id="nwe:SAMEA3174300_1549"/>
<comment type="similarity">
    <text evidence="1 5">Belongs to the 5-formyltetrahydrofolate cyclo-ligase family.</text>
</comment>
<feature type="binding site" evidence="4">
    <location>
        <position position="55"/>
    </location>
    <ligand>
        <name>substrate</name>
    </ligand>
</feature>
<dbReference type="GO" id="GO:0035999">
    <property type="term" value="P:tetrahydrofolate interconversion"/>
    <property type="evidence" value="ECO:0007669"/>
    <property type="project" value="TreeGrafter"/>
</dbReference>
<dbReference type="GO" id="GO:0005524">
    <property type="term" value="F:ATP binding"/>
    <property type="evidence" value="ECO:0007669"/>
    <property type="project" value="UniProtKB-KW"/>
</dbReference>
<dbReference type="PIRSF" id="PIRSF006806">
    <property type="entry name" value="FTHF_cligase"/>
    <property type="match status" value="1"/>
</dbReference>
<dbReference type="PANTHER" id="PTHR23407:SF1">
    <property type="entry name" value="5-FORMYLTETRAHYDROFOLATE CYCLO-LIGASE"/>
    <property type="match status" value="1"/>
</dbReference>
<keyword evidence="3 4" id="KW-0067">ATP-binding</keyword>
<evidence type="ECO:0000256" key="4">
    <source>
        <dbReference type="PIRSR" id="PIRSR006806-1"/>
    </source>
</evidence>
<dbReference type="EMBL" id="LR134533">
    <property type="protein sequence ID" value="VEJ50890.1"/>
    <property type="molecule type" value="Genomic_DNA"/>
</dbReference>
<name>A0A448VM91_9NEIS</name>
<dbReference type="EC" id="6.3.3.2" evidence="5"/>
<dbReference type="SUPFAM" id="SSF100950">
    <property type="entry name" value="NagB/RpiA/CoA transferase-like"/>
    <property type="match status" value="1"/>
</dbReference>
<dbReference type="AlphaFoldDB" id="A0A448VM91"/>
<protein>
    <recommendedName>
        <fullName evidence="5">5-formyltetrahydrofolate cyclo-ligase</fullName>
        <ecNumber evidence="5">6.3.3.2</ecNumber>
    </recommendedName>
</protein>
<dbReference type="InterPro" id="IPR024185">
    <property type="entry name" value="FTHF_cligase-like_sf"/>
</dbReference>
<feature type="binding site" evidence="4">
    <location>
        <begin position="136"/>
        <end position="144"/>
    </location>
    <ligand>
        <name>ATP</name>
        <dbReference type="ChEBI" id="CHEBI:30616"/>
    </ligand>
</feature>
<dbReference type="InterPro" id="IPR037171">
    <property type="entry name" value="NagB/RpiA_transferase-like"/>
</dbReference>
<sequence>MLSSEKKLLRRHFRMARKNLTPEQRLNATKRINRLLKPFIRKNKRIGVYWPIGFELQLDIFNKTAVRRGAKLYLPYIEPHSLRLWFSPYPENEAAMERKRGNSRLFIPQFQGKKIRAEQLHILLVPLVGIDRQGYRLGQGGGYYDVSLSHTRYRLQPSTIGVGFGCQLCESLPREKHDMPLKTFVCEQGVLHFKPKRVR</sequence>
<keyword evidence="5" id="KW-0460">Magnesium</keyword>
<evidence type="ECO:0000256" key="2">
    <source>
        <dbReference type="ARBA" id="ARBA00022741"/>
    </source>
</evidence>
<keyword evidence="7" id="KW-1185">Reference proteome</keyword>
<dbReference type="OrthoDB" id="9801938at2"/>
<keyword evidence="2 4" id="KW-0547">Nucleotide-binding</keyword>
<dbReference type="STRING" id="28091.SAMEA3174300_01549"/>
<keyword evidence="5" id="KW-0479">Metal-binding</keyword>
<accession>A0A448VM91</accession>
<dbReference type="NCBIfam" id="TIGR02727">
    <property type="entry name" value="MTHFS_bact"/>
    <property type="match status" value="1"/>
</dbReference>
<keyword evidence="6" id="KW-0436">Ligase</keyword>